<dbReference type="Gene3D" id="4.10.60.10">
    <property type="entry name" value="Zinc finger, CCHC-type"/>
    <property type="match status" value="1"/>
</dbReference>
<dbReference type="PROSITE" id="PS50158">
    <property type="entry name" value="ZF_CCHC"/>
    <property type="match status" value="1"/>
</dbReference>
<dbReference type="GO" id="GO:0008270">
    <property type="term" value="F:zinc ion binding"/>
    <property type="evidence" value="ECO:0007669"/>
    <property type="project" value="UniProtKB-KW"/>
</dbReference>
<proteinExistence type="predicted"/>
<feature type="region of interest" description="Disordered" evidence="2">
    <location>
        <begin position="273"/>
        <end position="359"/>
    </location>
</feature>
<protein>
    <recommendedName>
        <fullName evidence="3">CCHC-type domain-containing protein</fullName>
    </recommendedName>
</protein>
<dbReference type="SMART" id="SM00343">
    <property type="entry name" value="ZnF_C2HC"/>
    <property type="match status" value="2"/>
</dbReference>
<feature type="domain" description="CCHC-type" evidence="3">
    <location>
        <begin position="210"/>
        <end position="223"/>
    </location>
</feature>
<feature type="region of interest" description="Disordered" evidence="2">
    <location>
        <begin position="1"/>
        <end position="25"/>
    </location>
</feature>
<feature type="compositionally biased region" description="Polar residues" evidence="2">
    <location>
        <begin position="287"/>
        <end position="296"/>
    </location>
</feature>
<dbReference type="EMBL" id="CAJNOC010003926">
    <property type="protein sequence ID" value="CAF1003253.1"/>
    <property type="molecule type" value="Genomic_DNA"/>
</dbReference>
<dbReference type="InterPro" id="IPR036875">
    <property type="entry name" value="Znf_CCHC_sf"/>
</dbReference>
<dbReference type="InterPro" id="IPR001878">
    <property type="entry name" value="Znf_CCHC"/>
</dbReference>
<evidence type="ECO:0000256" key="1">
    <source>
        <dbReference type="PROSITE-ProRule" id="PRU00047"/>
    </source>
</evidence>
<evidence type="ECO:0000313" key="5">
    <source>
        <dbReference type="Proteomes" id="UP000663879"/>
    </source>
</evidence>
<dbReference type="Proteomes" id="UP000663879">
    <property type="component" value="Unassembled WGS sequence"/>
</dbReference>
<accession>A0A814GYP8</accession>
<dbReference type="GO" id="GO:0003676">
    <property type="term" value="F:nucleic acid binding"/>
    <property type="evidence" value="ECO:0007669"/>
    <property type="project" value="InterPro"/>
</dbReference>
<evidence type="ECO:0000259" key="3">
    <source>
        <dbReference type="PROSITE" id="PS50158"/>
    </source>
</evidence>
<feature type="compositionally biased region" description="Basic and acidic residues" evidence="2">
    <location>
        <begin position="273"/>
        <end position="286"/>
    </location>
</feature>
<name>A0A814GYP8_9BILA</name>
<keyword evidence="1" id="KW-0862">Zinc</keyword>
<feature type="compositionally biased region" description="Polar residues" evidence="2">
    <location>
        <begin position="1"/>
        <end position="23"/>
    </location>
</feature>
<keyword evidence="1" id="KW-0479">Metal-binding</keyword>
<dbReference type="AlphaFoldDB" id="A0A814GYP8"/>
<reference evidence="4" key="1">
    <citation type="submission" date="2021-02" db="EMBL/GenBank/DDBJ databases">
        <authorList>
            <person name="Nowell W R."/>
        </authorList>
    </citation>
    <scope>NUCLEOTIDE SEQUENCE</scope>
    <source>
        <strain evidence="4">Ploen Becks lab</strain>
    </source>
</reference>
<comment type="caution">
    <text evidence="4">The sequence shown here is derived from an EMBL/GenBank/DDBJ whole genome shotgun (WGS) entry which is preliminary data.</text>
</comment>
<organism evidence="4 5">
    <name type="scientific">Brachionus calyciflorus</name>
    <dbReference type="NCBI Taxonomy" id="104777"/>
    <lineage>
        <taxon>Eukaryota</taxon>
        <taxon>Metazoa</taxon>
        <taxon>Spiralia</taxon>
        <taxon>Gnathifera</taxon>
        <taxon>Rotifera</taxon>
        <taxon>Eurotatoria</taxon>
        <taxon>Monogononta</taxon>
        <taxon>Pseudotrocha</taxon>
        <taxon>Ploima</taxon>
        <taxon>Brachionidae</taxon>
        <taxon>Brachionus</taxon>
    </lineage>
</organism>
<dbReference type="SUPFAM" id="SSF57756">
    <property type="entry name" value="Retrovirus zinc finger-like domains"/>
    <property type="match status" value="1"/>
</dbReference>
<dbReference type="OrthoDB" id="6489982at2759"/>
<keyword evidence="5" id="KW-1185">Reference proteome</keyword>
<sequence length="359" mass="42087">MASSEGPSTSRSFAQDTRNTIQANKPVKKQISKKHFINTFLIHNKNKDQPFLRDDILNSLADLIGNDICHLDYLSQHDSNRKWYVTFRREFSINHLYDTEIKIGDQMARIENPFIEYDPIYTFKYRISWLPHNFEQEYVKEWFSNFTTKEIIVEEEYEKSEKLKHVKNGNFRVTIRVKRSNSVMYEKMSGVSEINGFKFLISRLGKPPICLLCKKEGHVKRNCVSLSLKCDFCNKIGHLSENCSLSKRIDREFEELVDLPDQNEEMDFIDVEKKQENKVESKETKSTPEPLNNLNSNEDEKKKTFENENDSDHSQRGESSVEYDERNNSSADDISEGDDSPQDNDLTIGLIKSRFERYN</sequence>
<gene>
    <name evidence="4" type="ORF">OXX778_LOCUS16519</name>
</gene>
<evidence type="ECO:0000313" key="4">
    <source>
        <dbReference type="EMBL" id="CAF1003253.1"/>
    </source>
</evidence>
<evidence type="ECO:0000256" key="2">
    <source>
        <dbReference type="SAM" id="MobiDB-lite"/>
    </source>
</evidence>
<keyword evidence="1" id="KW-0863">Zinc-finger</keyword>
<feature type="compositionally biased region" description="Acidic residues" evidence="2">
    <location>
        <begin position="333"/>
        <end position="342"/>
    </location>
</feature>
<feature type="compositionally biased region" description="Basic and acidic residues" evidence="2">
    <location>
        <begin position="298"/>
        <end position="316"/>
    </location>
</feature>